<reference evidence="1" key="1">
    <citation type="submission" date="2021-01" db="EMBL/GenBank/DDBJ databases">
        <authorList>
            <consortium name="Genoscope - CEA"/>
            <person name="William W."/>
        </authorList>
    </citation>
    <scope>NUCLEOTIDE SEQUENCE</scope>
</reference>
<dbReference type="Proteomes" id="UP001295469">
    <property type="component" value="Chromosome C09"/>
</dbReference>
<dbReference type="EMBL" id="HG994373">
    <property type="protein sequence ID" value="CAF1735830.1"/>
    <property type="molecule type" value="Genomic_DNA"/>
</dbReference>
<protein>
    <submittedName>
        <fullName evidence="1">(rape) hypothetical protein</fullName>
    </submittedName>
</protein>
<proteinExistence type="predicted"/>
<dbReference type="AlphaFoldDB" id="A0A816J709"/>
<gene>
    <name evidence="1" type="ORF">DARMORV10_C09P29430.1</name>
</gene>
<accession>A0A816J709</accession>
<evidence type="ECO:0000313" key="1">
    <source>
        <dbReference type="EMBL" id="CAF1735830.1"/>
    </source>
</evidence>
<sequence>MEKMTHGLKVTKKRLYIKTKNQFSTTHGLRQRLYFATHGLEQLDGKMYPRLLSMSLDRDYIAFWNTALSMSLDRDYVAC</sequence>
<organism evidence="1">
    <name type="scientific">Brassica napus</name>
    <name type="common">Rape</name>
    <dbReference type="NCBI Taxonomy" id="3708"/>
    <lineage>
        <taxon>Eukaryota</taxon>
        <taxon>Viridiplantae</taxon>
        <taxon>Streptophyta</taxon>
        <taxon>Embryophyta</taxon>
        <taxon>Tracheophyta</taxon>
        <taxon>Spermatophyta</taxon>
        <taxon>Magnoliopsida</taxon>
        <taxon>eudicotyledons</taxon>
        <taxon>Gunneridae</taxon>
        <taxon>Pentapetalae</taxon>
        <taxon>rosids</taxon>
        <taxon>malvids</taxon>
        <taxon>Brassicales</taxon>
        <taxon>Brassicaceae</taxon>
        <taxon>Brassiceae</taxon>
        <taxon>Brassica</taxon>
    </lineage>
</organism>
<name>A0A816J709_BRANA</name>